<keyword evidence="5" id="KW-0067">ATP-binding</keyword>
<evidence type="ECO:0000256" key="6">
    <source>
        <dbReference type="ARBA" id="ARBA00048539"/>
    </source>
</evidence>
<dbReference type="EC" id="6.3.4.19" evidence="1"/>
<keyword evidence="2" id="KW-0436">Ligase</keyword>
<dbReference type="GO" id="GO:0032267">
    <property type="term" value="F:tRNA(Ile)-lysidine synthase activity"/>
    <property type="evidence" value="ECO:0007669"/>
    <property type="project" value="UniProtKB-EC"/>
</dbReference>
<dbReference type="InterPro" id="IPR011063">
    <property type="entry name" value="TilS/TtcA_N"/>
</dbReference>
<name>A0A8H3ED65_9LECA</name>
<dbReference type="PANTHER" id="PTHR43033:SF1">
    <property type="entry name" value="TRNA(ILE)-LYSIDINE SYNTHASE-RELATED"/>
    <property type="match status" value="1"/>
</dbReference>
<dbReference type="InterPro" id="IPR014729">
    <property type="entry name" value="Rossmann-like_a/b/a_fold"/>
</dbReference>
<dbReference type="Pfam" id="PF01171">
    <property type="entry name" value="ATP_bind_3"/>
    <property type="match status" value="1"/>
</dbReference>
<keyword evidence="3" id="KW-0819">tRNA processing</keyword>
<dbReference type="HAMAP" id="MF_01161">
    <property type="entry name" value="tRNA_Ile_lys_synt"/>
    <property type="match status" value="1"/>
</dbReference>
<gene>
    <name evidence="9" type="ORF">GOMPHAMPRED_000281</name>
</gene>
<evidence type="ECO:0000256" key="4">
    <source>
        <dbReference type="ARBA" id="ARBA00022741"/>
    </source>
</evidence>
<evidence type="ECO:0000256" key="7">
    <source>
        <dbReference type="SAM" id="MobiDB-lite"/>
    </source>
</evidence>
<evidence type="ECO:0000256" key="3">
    <source>
        <dbReference type="ARBA" id="ARBA00022694"/>
    </source>
</evidence>
<evidence type="ECO:0000256" key="5">
    <source>
        <dbReference type="ARBA" id="ARBA00022840"/>
    </source>
</evidence>
<dbReference type="OrthoDB" id="434144at2759"/>
<keyword evidence="10" id="KW-1185">Reference proteome</keyword>
<sequence length="669" mass="74581">MASEIKLHHPLNINEGRNVFLALWSAGGGRNAFMRLGFAISGGVDSMALAYLWHRFVSNRPDYNPIVRGFVVDHGLRPGSAEEAQIVASRLEPLLGQPGQIITLNWNKHGGIKNITSIETVARQLRFQALGEAARAHNLQCLLLGHHADDVNETVLFRLANGSRGTGLLGMKAISNIPECDGRFGIDSSGSFRRPQPCENQRHHIGGPETGGVKIGRPLLEFPKSRLIATCKSAIVEWTTDSTNEDVRLTQRNTIRGMMKGESSTFPVALQPPSIQSLIKDIKNASEIRKDLTERLYAATTIDYFDLRSGVMCLHLPSSNAVADLLSQSPNQDIVFEAFSTLLHSLVGSVSSMDVRSEVLKPISVIIFKELTTGFCDESSTSLSVGQIIIERIKPLIFDNKTHIGLRLHRAPPMSGASSCRDSSKDIILPPMERTNARSSIDKDRLQLWDGRWWMQVKNYSSVPLRIEALDKKKMGTFRSTMYGHHWDRYAELFSEAAPGLSRWTIPAIVCDEVPPAESMILPNAKTWRRGPRRAKREGLFVSSTSENLEYDSEGPLSYKRSISGRTAAGLSEEPLVKNSKHNDRCSPPELPRFSQRLAPIPSIMQGKVDMRKYPKPTGPFIVAIPTMEIFLNAYWADKLEYDIRYKAVPLTDMKHISSYRMEKPVMVA</sequence>
<dbReference type="Proteomes" id="UP000664169">
    <property type="component" value="Unassembled WGS sequence"/>
</dbReference>
<dbReference type="EMBL" id="CAJPDQ010000001">
    <property type="protein sequence ID" value="CAF9903465.1"/>
    <property type="molecule type" value="Genomic_DNA"/>
</dbReference>
<comment type="catalytic activity">
    <reaction evidence="6">
        <text>cytidine(34) in tRNA(Ile2) + L-lysine + ATP = lysidine(34) in tRNA(Ile2) + AMP + diphosphate + H(+)</text>
        <dbReference type="Rhea" id="RHEA:43744"/>
        <dbReference type="Rhea" id="RHEA-COMP:10625"/>
        <dbReference type="Rhea" id="RHEA-COMP:10670"/>
        <dbReference type="ChEBI" id="CHEBI:15378"/>
        <dbReference type="ChEBI" id="CHEBI:30616"/>
        <dbReference type="ChEBI" id="CHEBI:32551"/>
        <dbReference type="ChEBI" id="CHEBI:33019"/>
        <dbReference type="ChEBI" id="CHEBI:82748"/>
        <dbReference type="ChEBI" id="CHEBI:83665"/>
        <dbReference type="ChEBI" id="CHEBI:456215"/>
        <dbReference type="EC" id="6.3.4.19"/>
    </reaction>
</comment>
<dbReference type="NCBIfam" id="TIGR02432">
    <property type="entry name" value="lysidine_TilS_N"/>
    <property type="match status" value="1"/>
</dbReference>
<evidence type="ECO:0000313" key="9">
    <source>
        <dbReference type="EMBL" id="CAF9903465.1"/>
    </source>
</evidence>
<dbReference type="PANTHER" id="PTHR43033">
    <property type="entry name" value="TRNA(ILE)-LYSIDINE SYNTHASE-RELATED"/>
    <property type="match status" value="1"/>
</dbReference>
<proteinExistence type="inferred from homology"/>
<protein>
    <recommendedName>
        <fullName evidence="1">tRNA(Ile)-lysidine synthetase</fullName>
        <ecNumber evidence="1">6.3.4.19</ecNumber>
    </recommendedName>
</protein>
<accession>A0A8H3ED65</accession>
<reference evidence="9" key="1">
    <citation type="submission" date="2021-03" db="EMBL/GenBank/DDBJ databases">
        <authorList>
            <person name="Tagirdzhanova G."/>
        </authorList>
    </citation>
    <scope>NUCLEOTIDE SEQUENCE</scope>
</reference>
<dbReference type="CDD" id="cd01992">
    <property type="entry name" value="TilS_N"/>
    <property type="match status" value="1"/>
</dbReference>
<feature type="domain" description="tRNA(Ile)-lysidine/2-thiocytidine synthase N-terminal" evidence="8">
    <location>
        <begin position="38"/>
        <end position="256"/>
    </location>
</feature>
<dbReference type="GO" id="GO:0008033">
    <property type="term" value="P:tRNA processing"/>
    <property type="evidence" value="ECO:0007669"/>
    <property type="project" value="UniProtKB-KW"/>
</dbReference>
<dbReference type="Gene3D" id="3.40.50.620">
    <property type="entry name" value="HUPs"/>
    <property type="match status" value="1"/>
</dbReference>
<feature type="region of interest" description="Disordered" evidence="7">
    <location>
        <begin position="570"/>
        <end position="592"/>
    </location>
</feature>
<keyword evidence="4" id="KW-0547">Nucleotide-binding</keyword>
<dbReference type="InterPro" id="IPR012094">
    <property type="entry name" value="tRNA_Ile_lys_synt"/>
</dbReference>
<evidence type="ECO:0000256" key="2">
    <source>
        <dbReference type="ARBA" id="ARBA00022598"/>
    </source>
</evidence>
<dbReference type="SUPFAM" id="SSF52402">
    <property type="entry name" value="Adenine nucleotide alpha hydrolases-like"/>
    <property type="match status" value="1"/>
</dbReference>
<organism evidence="9 10">
    <name type="scientific">Gomphillus americanus</name>
    <dbReference type="NCBI Taxonomy" id="1940652"/>
    <lineage>
        <taxon>Eukaryota</taxon>
        <taxon>Fungi</taxon>
        <taxon>Dikarya</taxon>
        <taxon>Ascomycota</taxon>
        <taxon>Pezizomycotina</taxon>
        <taxon>Lecanoromycetes</taxon>
        <taxon>OSLEUM clade</taxon>
        <taxon>Ostropomycetidae</taxon>
        <taxon>Ostropales</taxon>
        <taxon>Graphidaceae</taxon>
        <taxon>Gomphilloideae</taxon>
        <taxon>Gomphillus</taxon>
    </lineage>
</organism>
<dbReference type="AlphaFoldDB" id="A0A8H3ED65"/>
<evidence type="ECO:0000256" key="1">
    <source>
        <dbReference type="ARBA" id="ARBA00013267"/>
    </source>
</evidence>
<comment type="caution">
    <text evidence="9">The sequence shown here is derived from an EMBL/GenBank/DDBJ whole genome shotgun (WGS) entry which is preliminary data.</text>
</comment>
<evidence type="ECO:0000259" key="8">
    <source>
        <dbReference type="Pfam" id="PF01171"/>
    </source>
</evidence>
<dbReference type="InterPro" id="IPR012795">
    <property type="entry name" value="tRNA_Ile_lys_synt_N"/>
</dbReference>
<evidence type="ECO:0000313" key="10">
    <source>
        <dbReference type="Proteomes" id="UP000664169"/>
    </source>
</evidence>
<dbReference type="GO" id="GO:0005524">
    <property type="term" value="F:ATP binding"/>
    <property type="evidence" value="ECO:0007669"/>
    <property type="project" value="UniProtKB-KW"/>
</dbReference>